<protein>
    <recommendedName>
        <fullName evidence="1">Acetyl-CoA hydrolase/transferase C-terminal domain-containing protein</fullName>
    </recommendedName>
</protein>
<evidence type="ECO:0000259" key="1">
    <source>
        <dbReference type="Pfam" id="PF13336"/>
    </source>
</evidence>
<accession>A0A941IHY9</accession>
<gene>
    <name evidence="2" type="ORF">KDK95_04940</name>
</gene>
<dbReference type="PANTHER" id="PTHR21432">
    <property type="entry name" value="ACETYL-COA HYDROLASE-RELATED"/>
    <property type="match status" value="1"/>
</dbReference>
<feature type="domain" description="Acetyl-CoA hydrolase/transferase C-terminal" evidence="1">
    <location>
        <begin position="255"/>
        <end position="405"/>
    </location>
</feature>
<dbReference type="SUPFAM" id="SSF100950">
    <property type="entry name" value="NagB/RpiA/CoA transferase-like"/>
    <property type="match status" value="2"/>
</dbReference>
<dbReference type="AlphaFoldDB" id="A0A941IHY9"/>
<dbReference type="InterPro" id="IPR026888">
    <property type="entry name" value="AcetylCoA_hyd_C"/>
</dbReference>
<reference evidence="2" key="1">
    <citation type="submission" date="2021-04" db="EMBL/GenBank/DDBJ databases">
        <title>Genome based classification of Actinospica acidithermotolerans sp. nov., an actinobacterium isolated from an Indonesian hot spring.</title>
        <authorList>
            <person name="Kusuma A.B."/>
            <person name="Putra K.E."/>
            <person name="Nafisah S."/>
            <person name="Loh J."/>
            <person name="Nouioui I."/>
            <person name="Goodfellow M."/>
        </authorList>
    </citation>
    <scope>NUCLEOTIDE SEQUENCE</scope>
    <source>
        <strain evidence="2">MGRD01-02</strain>
    </source>
</reference>
<dbReference type="GO" id="GO:0006083">
    <property type="term" value="P:acetate metabolic process"/>
    <property type="evidence" value="ECO:0007669"/>
    <property type="project" value="InterPro"/>
</dbReference>
<organism evidence="2 3">
    <name type="scientific">Actinospica acidithermotolerans</name>
    <dbReference type="NCBI Taxonomy" id="2828514"/>
    <lineage>
        <taxon>Bacteria</taxon>
        <taxon>Bacillati</taxon>
        <taxon>Actinomycetota</taxon>
        <taxon>Actinomycetes</taxon>
        <taxon>Catenulisporales</taxon>
        <taxon>Actinospicaceae</taxon>
        <taxon>Actinospica</taxon>
    </lineage>
</organism>
<dbReference type="Gene3D" id="3.30.750.70">
    <property type="entry name" value="4-hydroxybutyrate coenzyme like domains"/>
    <property type="match status" value="1"/>
</dbReference>
<dbReference type="InterPro" id="IPR037171">
    <property type="entry name" value="NagB/RpiA_transferase-like"/>
</dbReference>
<proteinExistence type="predicted"/>
<dbReference type="RefSeq" id="WP_212516797.1">
    <property type="nucleotide sequence ID" value="NZ_JAGSOH010000007.1"/>
</dbReference>
<dbReference type="PANTHER" id="PTHR21432:SF20">
    <property type="entry name" value="ACETYL-COA HYDROLASE"/>
    <property type="match status" value="1"/>
</dbReference>
<dbReference type="Gene3D" id="3.40.1080.20">
    <property type="entry name" value="Acetyl-CoA hydrolase/transferase C-terminal domain"/>
    <property type="match status" value="1"/>
</dbReference>
<comment type="caution">
    <text evidence="2">The sequence shown here is derived from an EMBL/GenBank/DDBJ whole genome shotgun (WGS) entry which is preliminary data.</text>
</comment>
<name>A0A941IHY9_9ACTN</name>
<evidence type="ECO:0000313" key="3">
    <source>
        <dbReference type="Proteomes" id="UP000676325"/>
    </source>
</evidence>
<dbReference type="InterPro" id="IPR038460">
    <property type="entry name" value="AcetylCoA_hyd_C_sf"/>
</dbReference>
<dbReference type="Gene3D" id="3.40.1080.10">
    <property type="entry name" value="Glutaconate Coenzyme A-transferase"/>
    <property type="match status" value="1"/>
</dbReference>
<dbReference type="InterPro" id="IPR046433">
    <property type="entry name" value="ActCoA_hydro"/>
</dbReference>
<evidence type="ECO:0000313" key="2">
    <source>
        <dbReference type="EMBL" id="MBR7825643.1"/>
    </source>
</evidence>
<dbReference type="Pfam" id="PF13336">
    <property type="entry name" value="AcetylCoA_hyd_C"/>
    <property type="match status" value="1"/>
</dbReference>
<sequence>MRIVDPAQLAAHLDVHASLRPRVVAAGNHATPWRLLEAVDKAVPEYRLFMLGAQAGIPTRDGVRHETPFVGPGMRALPDLDYLPARLSLVPRMLATAHRPDLVLLHVAPPRDGQLSLGIEVNVLPAAIEQCRRRGGLVIAQINPLMPYTYGDAQIPLDAVDIAIEAEEPLAVSDPQAGRQPETSALIGERVAAMVRDGATLQAGIGAVPDAVLSALGRHRHLRIWSEMISDGILGLERAGALERGTELTTSFLFGSAELYAWVDRNPRIRLLRTETVNDPSSISAQYAMTSVNTALQVDLYAQANASYAHGRIHSGFGGQTDFVVGALHSPGGQAVIALPSWHAKSGASTIVGQLAAPVTSFQHTAIVTENGCADLIGHSQREQAANLIEHAAHRDARGHLREQAARLGL</sequence>
<keyword evidence="3" id="KW-1185">Reference proteome</keyword>
<dbReference type="EMBL" id="JAGSOH010000007">
    <property type="protein sequence ID" value="MBR7825643.1"/>
    <property type="molecule type" value="Genomic_DNA"/>
</dbReference>
<dbReference type="GO" id="GO:0008775">
    <property type="term" value="F:acetate CoA-transferase activity"/>
    <property type="evidence" value="ECO:0007669"/>
    <property type="project" value="InterPro"/>
</dbReference>
<dbReference type="Proteomes" id="UP000676325">
    <property type="component" value="Unassembled WGS sequence"/>
</dbReference>